<accession>A0AAV7R741</accession>
<evidence type="ECO:0000313" key="2">
    <source>
        <dbReference type="Proteomes" id="UP001066276"/>
    </source>
</evidence>
<protein>
    <submittedName>
        <fullName evidence="1">Uncharacterized protein</fullName>
    </submittedName>
</protein>
<reference evidence="1" key="1">
    <citation type="journal article" date="2022" name="bioRxiv">
        <title>Sequencing and chromosome-scale assembly of the giantPleurodeles waltlgenome.</title>
        <authorList>
            <person name="Brown T."/>
            <person name="Elewa A."/>
            <person name="Iarovenko S."/>
            <person name="Subramanian E."/>
            <person name="Araus A.J."/>
            <person name="Petzold A."/>
            <person name="Susuki M."/>
            <person name="Suzuki K.-i.T."/>
            <person name="Hayashi T."/>
            <person name="Toyoda A."/>
            <person name="Oliveira C."/>
            <person name="Osipova E."/>
            <person name="Leigh N.D."/>
            <person name="Simon A."/>
            <person name="Yun M.H."/>
        </authorList>
    </citation>
    <scope>NUCLEOTIDE SEQUENCE</scope>
    <source>
        <strain evidence="1">20211129_DDA</strain>
        <tissue evidence="1">Liver</tissue>
    </source>
</reference>
<dbReference type="AlphaFoldDB" id="A0AAV7R741"/>
<dbReference type="EMBL" id="JANPWB010000009">
    <property type="protein sequence ID" value="KAJ1148604.1"/>
    <property type="molecule type" value="Genomic_DNA"/>
</dbReference>
<proteinExistence type="predicted"/>
<keyword evidence="2" id="KW-1185">Reference proteome</keyword>
<organism evidence="1 2">
    <name type="scientific">Pleurodeles waltl</name>
    <name type="common">Iberian ribbed newt</name>
    <dbReference type="NCBI Taxonomy" id="8319"/>
    <lineage>
        <taxon>Eukaryota</taxon>
        <taxon>Metazoa</taxon>
        <taxon>Chordata</taxon>
        <taxon>Craniata</taxon>
        <taxon>Vertebrata</taxon>
        <taxon>Euteleostomi</taxon>
        <taxon>Amphibia</taxon>
        <taxon>Batrachia</taxon>
        <taxon>Caudata</taxon>
        <taxon>Salamandroidea</taxon>
        <taxon>Salamandridae</taxon>
        <taxon>Pleurodelinae</taxon>
        <taxon>Pleurodeles</taxon>
    </lineage>
</organism>
<evidence type="ECO:0000313" key="1">
    <source>
        <dbReference type="EMBL" id="KAJ1148604.1"/>
    </source>
</evidence>
<name>A0AAV7R741_PLEWA</name>
<comment type="caution">
    <text evidence="1">The sequence shown here is derived from an EMBL/GenBank/DDBJ whole genome shotgun (WGS) entry which is preliminary data.</text>
</comment>
<sequence length="110" mass="11741">MLCPNWALPRECPRLPTDPSAPFCVNMVPSWLGLSPALTAPRRQLSASREQAPTNLYVAVISDCCMPQPPARYLGLYAAPTLTPVCAASRLSAPAPQASPQSVPLAFHEA</sequence>
<dbReference type="Proteomes" id="UP001066276">
    <property type="component" value="Chromosome 5"/>
</dbReference>
<gene>
    <name evidence="1" type="ORF">NDU88_001432</name>
</gene>